<evidence type="ECO:0000313" key="2">
    <source>
        <dbReference type="Proteomes" id="UP000295444"/>
    </source>
</evidence>
<dbReference type="RefSeq" id="WP_133849263.1">
    <property type="nucleotide sequence ID" value="NZ_SNXZ01000002.1"/>
</dbReference>
<accession>A0A4R6SGT3</accession>
<reference evidence="1 2" key="1">
    <citation type="submission" date="2019-03" db="EMBL/GenBank/DDBJ databases">
        <title>Genomic Encyclopedia of Type Strains, Phase IV (KMG-IV): sequencing the most valuable type-strain genomes for metagenomic binning, comparative biology and taxonomic classification.</title>
        <authorList>
            <person name="Goeker M."/>
        </authorList>
    </citation>
    <scope>NUCLEOTIDE SEQUENCE [LARGE SCALE GENOMIC DNA]</scope>
    <source>
        <strain evidence="1 2">DSM 45361</strain>
    </source>
</reference>
<protein>
    <recommendedName>
        <fullName evidence="3">Tetratricopeptide repeat protein</fullName>
    </recommendedName>
</protein>
<comment type="caution">
    <text evidence="1">The sequence shown here is derived from an EMBL/GenBank/DDBJ whole genome shotgun (WGS) entry which is preliminary data.</text>
</comment>
<keyword evidence="2" id="KW-1185">Reference proteome</keyword>
<dbReference type="OrthoDB" id="2570531at2"/>
<gene>
    <name evidence="1" type="ORF">EV186_102427</name>
</gene>
<evidence type="ECO:0008006" key="3">
    <source>
        <dbReference type="Google" id="ProtNLM"/>
    </source>
</evidence>
<proteinExistence type="predicted"/>
<organism evidence="1 2">
    <name type="scientific">Labedaea rhizosphaerae</name>
    <dbReference type="NCBI Taxonomy" id="598644"/>
    <lineage>
        <taxon>Bacteria</taxon>
        <taxon>Bacillati</taxon>
        <taxon>Actinomycetota</taxon>
        <taxon>Actinomycetes</taxon>
        <taxon>Pseudonocardiales</taxon>
        <taxon>Pseudonocardiaceae</taxon>
        <taxon>Labedaea</taxon>
    </lineage>
</organism>
<sequence length="533" mass="58964">MIVAAARPVTGAEPLVEIIDTLLIELRLAGASGRPSPDYLRRRRFIRMLTEVAEEDLGLRFTANLPFLGTTAAATELGRPLAGYTLRLPDYRPSTWLEDLWVRWRALAQPDDPHWEALDRSGRDIDDPAPEERRTRGAERYFQVSSLLRGAIWCGVNDEAGDPVTAAVRFVVELAATGQASNRAAATAVSLLLDAAADIGSADDLLCRFTEGPRPTTVEQWHRVGLRWPQSDAGSTTSRAAQQAMAWLVGYGQEQLDDARAARDFDSWRVAMVAVRCAITCVIEGLRDPRRMPLGLRAIISQFDEIYCDQFGALGSAEARYLGRPEIEGQVVAIRTIAADRQGRLEEARLARFVQERALVPAELFTLDIPYPAGPAVASPLPPEWHGPTWRTITAGNAEPRTLRIDQSSPYRPARAPAQEAAEDLSRAVQQIQLRYQSQDTAAGHRILAELRARYPWHDMVHGLNAELHHADNNVHEAVQAAVAAAVLRPEVAHYWLWLARLLRRQGHDQAAATAAKIAQYANGFTEAMKRLS</sequence>
<name>A0A4R6SGT3_LABRH</name>
<dbReference type="Proteomes" id="UP000295444">
    <property type="component" value="Unassembled WGS sequence"/>
</dbReference>
<dbReference type="Gene3D" id="1.25.40.10">
    <property type="entry name" value="Tetratricopeptide repeat domain"/>
    <property type="match status" value="1"/>
</dbReference>
<dbReference type="InterPro" id="IPR011990">
    <property type="entry name" value="TPR-like_helical_dom_sf"/>
</dbReference>
<evidence type="ECO:0000313" key="1">
    <source>
        <dbReference type="EMBL" id="TDQ00566.1"/>
    </source>
</evidence>
<dbReference type="EMBL" id="SNXZ01000002">
    <property type="protein sequence ID" value="TDQ00566.1"/>
    <property type="molecule type" value="Genomic_DNA"/>
</dbReference>
<dbReference type="AlphaFoldDB" id="A0A4R6SGT3"/>